<protein>
    <submittedName>
        <fullName evidence="2">Uncharacterized protein</fullName>
    </submittedName>
</protein>
<sequence>CVEVPGWVVGGRGCPGRRGSYQAAAQQGGKNRAHKKKRDGNKRDSKKLPGYTRSALQSLGHNPNRSAQGASSCWA</sequence>
<reference evidence="2" key="1">
    <citation type="journal article" date="2019" name="Sci. Rep.">
        <title>Draft genome of Tanacetum cinerariifolium, the natural source of mosquito coil.</title>
        <authorList>
            <person name="Yamashiro T."/>
            <person name="Shiraishi A."/>
            <person name="Satake H."/>
            <person name="Nakayama K."/>
        </authorList>
    </citation>
    <scope>NUCLEOTIDE SEQUENCE</scope>
</reference>
<name>A0A699WKF4_TANCI</name>
<dbReference type="AlphaFoldDB" id="A0A699WKF4"/>
<evidence type="ECO:0000313" key="2">
    <source>
        <dbReference type="EMBL" id="GFD48135.1"/>
    </source>
</evidence>
<organism evidence="2">
    <name type="scientific">Tanacetum cinerariifolium</name>
    <name type="common">Dalmatian daisy</name>
    <name type="synonym">Chrysanthemum cinerariifolium</name>
    <dbReference type="NCBI Taxonomy" id="118510"/>
    <lineage>
        <taxon>Eukaryota</taxon>
        <taxon>Viridiplantae</taxon>
        <taxon>Streptophyta</taxon>
        <taxon>Embryophyta</taxon>
        <taxon>Tracheophyta</taxon>
        <taxon>Spermatophyta</taxon>
        <taxon>Magnoliopsida</taxon>
        <taxon>eudicotyledons</taxon>
        <taxon>Gunneridae</taxon>
        <taxon>Pentapetalae</taxon>
        <taxon>asterids</taxon>
        <taxon>campanulids</taxon>
        <taxon>Asterales</taxon>
        <taxon>Asteraceae</taxon>
        <taxon>Asteroideae</taxon>
        <taxon>Anthemideae</taxon>
        <taxon>Anthemidinae</taxon>
        <taxon>Tanacetum</taxon>
    </lineage>
</organism>
<accession>A0A699WKF4</accession>
<gene>
    <name evidence="2" type="ORF">Tci_920104</name>
</gene>
<dbReference type="EMBL" id="BKCJ011715854">
    <property type="protein sequence ID" value="GFD48135.1"/>
    <property type="molecule type" value="Genomic_DNA"/>
</dbReference>
<feature type="compositionally biased region" description="Basic residues" evidence="1">
    <location>
        <begin position="31"/>
        <end position="40"/>
    </location>
</feature>
<proteinExistence type="predicted"/>
<evidence type="ECO:0000256" key="1">
    <source>
        <dbReference type="SAM" id="MobiDB-lite"/>
    </source>
</evidence>
<feature type="compositionally biased region" description="Polar residues" evidence="1">
    <location>
        <begin position="54"/>
        <end position="75"/>
    </location>
</feature>
<comment type="caution">
    <text evidence="2">The sequence shown here is derived from an EMBL/GenBank/DDBJ whole genome shotgun (WGS) entry which is preliminary data.</text>
</comment>
<feature type="region of interest" description="Disordered" evidence="1">
    <location>
        <begin position="13"/>
        <end position="75"/>
    </location>
</feature>
<feature type="non-terminal residue" evidence="2">
    <location>
        <position position="1"/>
    </location>
</feature>